<evidence type="ECO:0000313" key="2">
    <source>
        <dbReference type="Proteomes" id="UP000005237"/>
    </source>
</evidence>
<proteinExistence type="predicted"/>
<sequence>MNLHVLMNHMIILEHGEFLINRKSPKRKRAAEEFPEKFSAHVQPVEIQSPPSKISISQSSLTSDETPPNIQQILALFSQNATEENNEKRGIKMLVDNEFLPTSSSSKNPSSTEEFQTEEVQGMNDVVAQLIAPLGSELNLSEVVDEFIERLKPMKQLGFIRPHKTVYCIVCLKYVKSYHECNWKHSSAEDRVAEMWYRRFGSQKPVGKNQLMREFLEIKAWIQEEEGFRQVLNK</sequence>
<dbReference type="Proteomes" id="UP000005237">
    <property type="component" value="Unassembled WGS sequence"/>
</dbReference>
<keyword evidence="2" id="KW-1185">Reference proteome</keyword>
<accession>A0A8R1HX93</accession>
<name>A0A8R1HX93_CAEJA</name>
<protein>
    <submittedName>
        <fullName evidence="1">Uncharacterized protein</fullName>
    </submittedName>
</protein>
<reference evidence="2" key="1">
    <citation type="submission" date="2010-08" db="EMBL/GenBank/DDBJ databases">
        <authorList>
            <consortium name="Caenorhabditis japonica Sequencing Consortium"/>
            <person name="Wilson R.K."/>
        </authorList>
    </citation>
    <scope>NUCLEOTIDE SEQUENCE [LARGE SCALE GENOMIC DNA]</scope>
    <source>
        <strain evidence="2">DF5081</strain>
    </source>
</reference>
<dbReference type="EnsemblMetazoa" id="CJA14560.1">
    <property type="protein sequence ID" value="CJA14560.1"/>
    <property type="gene ID" value="WBGene00133764"/>
</dbReference>
<reference evidence="1" key="2">
    <citation type="submission" date="2022-06" db="UniProtKB">
        <authorList>
            <consortium name="EnsemblMetazoa"/>
        </authorList>
    </citation>
    <scope>IDENTIFICATION</scope>
    <source>
        <strain evidence="1">DF5081</strain>
    </source>
</reference>
<evidence type="ECO:0000313" key="1">
    <source>
        <dbReference type="EnsemblMetazoa" id="CJA14560.1"/>
    </source>
</evidence>
<dbReference type="AlphaFoldDB" id="A0A8R1HX93"/>
<organism evidence="1 2">
    <name type="scientific">Caenorhabditis japonica</name>
    <dbReference type="NCBI Taxonomy" id="281687"/>
    <lineage>
        <taxon>Eukaryota</taxon>
        <taxon>Metazoa</taxon>
        <taxon>Ecdysozoa</taxon>
        <taxon>Nematoda</taxon>
        <taxon>Chromadorea</taxon>
        <taxon>Rhabditida</taxon>
        <taxon>Rhabditina</taxon>
        <taxon>Rhabditomorpha</taxon>
        <taxon>Rhabditoidea</taxon>
        <taxon>Rhabditidae</taxon>
        <taxon>Peloderinae</taxon>
        <taxon>Caenorhabditis</taxon>
    </lineage>
</organism>